<comment type="catalytic activity">
    <reaction evidence="1">
        <text>AMP + H2O = D-ribose 5-phosphate + adenine</text>
        <dbReference type="Rhea" id="RHEA:20129"/>
        <dbReference type="ChEBI" id="CHEBI:15377"/>
        <dbReference type="ChEBI" id="CHEBI:16708"/>
        <dbReference type="ChEBI" id="CHEBI:78346"/>
        <dbReference type="ChEBI" id="CHEBI:456215"/>
        <dbReference type="EC" id="3.2.2.4"/>
    </reaction>
</comment>
<feature type="compositionally biased region" description="Polar residues" evidence="4">
    <location>
        <begin position="1"/>
        <end position="12"/>
    </location>
</feature>
<dbReference type="EC" id="3.2.2.4" evidence="2"/>
<feature type="region of interest" description="Disordered" evidence="4">
    <location>
        <begin position="1"/>
        <end position="46"/>
    </location>
</feature>
<dbReference type="Proteomes" id="UP001065265">
    <property type="component" value="Chromosome"/>
</dbReference>
<evidence type="ECO:0000256" key="1">
    <source>
        <dbReference type="ARBA" id="ARBA00000274"/>
    </source>
</evidence>
<dbReference type="Gene3D" id="3.40.50.450">
    <property type="match status" value="1"/>
</dbReference>
<dbReference type="RefSeq" id="WP_265560932.1">
    <property type="nucleotide sequence ID" value="NZ_CP092471.1"/>
</dbReference>
<organism evidence="5 6">
    <name type="scientific">Qipengyuania spongiae</name>
    <dbReference type="NCBI Taxonomy" id="2909673"/>
    <lineage>
        <taxon>Bacteria</taxon>
        <taxon>Pseudomonadati</taxon>
        <taxon>Pseudomonadota</taxon>
        <taxon>Alphaproteobacteria</taxon>
        <taxon>Sphingomonadales</taxon>
        <taxon>Erythrobacteraceae</taxon>
        <taxon>Qipengyuania</taxon>
    </lineage>
</organism>
<gene>
    <name evidence="5" type="ORF">L1F33_06280</name>
</gene>
<evidence type="ECO:0000313" key="6">
    <source>
        <dbReference type="Proteomes" id="UP001065265"/>
    </source>
</evidence>
<feature type="compositionally biased region" description="Acidic residues" evidence="4">
    <location>
        <begin position="13"/>
        <end position="22"/>
    </location>
</feature>
<evidence type="ECO:0000256" key="3">
    <source>
        <dbReference type="ARBA" id="ARBA00031983"/>
    </source>
</evidence>
<dbReference type="SUPFAM" id="SSF102405">
    <property type="entry name" value="MCP/YpsA-like"/>
    <property type="match status" value="1"/>
</dbReference>
<evidence type="ECO:0000256" key="4">
    <source>
        <dbReference type="SAM" id="MobiDB-lite"/>
    </source>
</evidence>
<dbReference type="Pfam" id="PF03641">
    <property type="entry name" value="Lysine_decarbox"/>
    <property type="match status" value="1"/>
</dbReference>
<sequence length="307" mass="34643">MTDETPNTNEISNPDEAEDDRDLTDRKFYRADQEAGFAESQAPRTPQTMHPAYRLAYRDTDFLMRDELRPVRFQLELLKTEMLLEEAGVGSTLVIYGSARIPPPDAVEEALASAEDLPEQEARVVRNLAAKAKYYEEAYRLAKTASEKSIVENGQRQFVICSGGGPSIMEAANRGASEAGAESIGLNIVLPHEQAPNPYVTPYLSFQFHYFALRKMHFLLRAKAVAVFPGGFGTFDEFFELLTLIQTGKMKPIPILLFGKDFWTRVVDFEALADEGTVSHKDLDLFRWCETAEDAWGHIADFYQLKR</sequence>
<dbReference type="InterPro" id="IPR031100">
    <property type="entry name" value="LOG_fam"/>
</dbReference>
<reference evidence="5" key="1">
    <citation type="submission" date="2022-02" db="EMBL/GenBank/DDBJ databases">
        <title>Qipengyuania spongiae sp. nov., isolated from marine sponge.</title>
        <authorList>
            <person name="Li Z."/>
            <person name="Zhang M."/>
        </authorList>
    </citation>
    <scope>NUCLEOTIDE SEQUENCE</scope>
    <source>
        <strain evidence="5">PHS-Z21</strain>
    </source>
</reference>
<dbReference type="PANTHER" id="PTHR43393:SF3">
    <property type="entry name" value="LYSINE DECARBOXYLASE-LIKE PROTEIN"/>
    <property type="match status" value="1"/>
</dbReference>
<evidence type="ECO:0000256" key="2">
    <source>
        <dbReference type="ARBA" id="ARBA00011985"/>
    </source>
</evidence>
<evidence type="ECO:0000313" key="5">
    <source>
        <dbReference type="EMBL" id="UVI40542.1"/>
    </source>
</evidence>
<name>A0ABY5T166_9SPHN</name>
<protein>
    <recommendedName>
        <fullName evidence="3">AMP nucleosidase</fullName>
        <ecNumber evidence="2">3.2.2.4</ecNumber>
    </recommendedName>
    <alternativeName>
        <fullName evidence="3">AMP nucleosidase</fullName>
    </alternativeName>
</protein>
<accession>A0ABY5T166</accession>
<feature type="compositionally biased region" description="Basic and acidic residues" evidence="4">
    <location>
        <begin position="23"/>
        <end position="33"/>
    </location>
</feature>
<keyword evidence="6" id="KW-1185">Reference proteome</keyword>
<dbReference type="InterPro" id="IPR052341">
    <property type="entry name" value="LOG_family_nucleotidases"/>
</dbReference>
<dbReference type="PANTHER" id="PTHR43393">
    <property type="entry name" value="CYTOKININ RIBOSIDE 5'-MONOPHOSPHATE PHOSPHORIBOHYDROLASE"/>
    <property type="match status" value="1"/>
</dbReference>
<dbReference type="EMBL" id="CP092471">
    <property type="protein sequence ID" value="UVI40542.1"/>
    <property type="molecule type" value="Genomic_DNA"/>
</dbReference>
<proteinExistence type="predicted"/>